<organism evidence="9 10">
    <name type="scientific">Prevotella pectinovora</name>
    <dbReference type="NCBI Taxonomy" id="1602169"/>
    <lineage>
        <taxon>Bacteria</taxon>
        <taxon>Pseudomonadati</taxon>
        <taxon>Bacteroidota</taxon>
        <taxon>Bacteroidia</taxon>
        <taxon>Bacteroidales</taxon>
        <taxon>Prevotellaceae</taxon>
        <taxon>Prevotella</taxon>
    </lineage>
</organism>
<comment type="subcellular location">
    <subcellularLocation>
        <location evidence="1">Cell outer membrane</location>
    </subcellularLocation>
</comment>
<evidence type="ECO:0000256" key="1">
    <source>
        <dbReference type="ARBA" id="ARBA00004442"/>
    </source>
</evidence>
<keyword evidence="4" id="KW-0472">Membrane</keyword>
<reference evidence="9 10" key="1">
    <citation type="submission" date="2015-01" db="EMBL/GenBank/DDBJ databases">
        <title>Comparative genomics of non-oral Prevotella species.</title>
        <authorList>
            <person name="Accetto T."/>
            <person name="Nograsek B."/>
            <person name="Avgustin G."/>
        </authorList>
    </citation>
    <scope>NUCLEOTIDE SEQUENCE [LARGE SCALE GENOMIC DNA]</scope>
    <source>
        <strain evidence="9 10">P5-119</strain>
    </source>
</reference>
<keyword evidence="3 6" id="KW-0732">Signal</keyword>
<evidence type="ECO:0000256" key="5">
    <source>
        <dbReference type="ARBA" id="ARBA00023237"/>
    </source>
</evidence>
<dbReference type="PROSITE" id="PS51257">
    <property type="entry name" value="PROKAR_LIPOPROTEIN"/>
    <property type="match status" value="1"/>
</dbReference>
<feature type="domain" description="SusD-like N-terminal" evidence="8">
    <location>
        <begin position="85"/>
        <end position="229"/>
    </location>
</feature>
<evidence type="ECO:0008006" key="11">
    <source>
        <dbReference type="Google" id="ProtNLM"/>
    </source>
</evidence>
<evidence type="ECO:0000259" key="8">
    <source>
        <dbReference type="Pfam" id="PF14322"/>
    </source>
</evidence>
<sequence>MKATKIITKAAILLLGGMMATSCTDLDEELYGRLTPDNYYQNEAQALSSLAGCYEYMAYMSRAGGDSWRIGEYGTDELFCPGRSNGGWYDEYVNQIMEHKCTPDNDRLNVCWNTYIFPGIGADNAVLAAMESSAVKDKLTGPIAEVRALRAYEYFYAMDYFGNVPLFTDPRPDANNMPKTTPRAEVFKFIETELLAAAEDLPSAKNVDASYYPRLTKEAAYTLLASLYLNAEVYTGTPRWADCEAMCNKVIGSGAFDLENKVGDCFMSSNEGKTKEVIIAFSVDPTKNVDANQFILYAQHAVDQQKYSLPFAPACGYCFSDEALSWYDDPNDERLNYLEYGPQYYLDGTPIENPDKKGEQLVLTALKSKTAAENWEGYRVLKYRPENAVFSGSNADNDYIAERYSNILLMKAEALFRQNKDLGEAEQLMNRVRSRSNCSPIELNLKNLELERAREFIWENQRRKDMIRFGSFFTKKTFYADGNSEQWRAIYPIPQKQRNANPNLKQNFGYEGYEE</sequence>
<dbReference type="Pfam" id="PF14322">
    <property type="entry name" value="SusD-like_3"/>
    <property type="match status" value="1"/>
</dbReference>
<evidence type="ECO:0000313" key="9">
    <source>
        <dbReference type="EMBL" id="KIP62700.1"/>
    </source>
</evidence>
<accession>A0A0D0I5X6</accession>
<dbReference type="Proteomes" id="UP000032046">
    <property type="component" value="Unassembled WGS sequence"/>
</dbReference>
<keyword evidence="5" id="KW-0998">Cell outer membrane</keyword>
<dbReference type="SUPFAM" id="SSF48452">
    <property type="entry name" value="TPR-like"/>
    <property type="match status" value="1"/>
</dbReference>
<dbReference type="STRING" id="1602171.ST44_05565"/>
<feature type="domain" description="RagB/SusD" evidence="7">
    <location>
        <begin position="328"/>
        <end position="510"/>
    </location>
</feature>
<dbReference type="AlphaFoldDB" id="A0A0D0I5X6"/>
<dbReference type="InterPro" id="IPR012944">
    <property type="entry name" value="SusD_RagB_dom"/>
</dbReference>
<dbReference type="Gene3D" id="1.25.40.390">
    <property type="match status" value="1"/>
</dbReference>
<feature type="chain" id="PRO_5002229294" description="RagB/SusD family nutrient uptake outer membrane protein" evidence="6">
    <location>
        <begin position="21"/>
        <end position="515"/>
    </location>
</feature>
<proteinExistence type="inferred from homology"/>
<dbReference type="Pfam" id="PF07980">
    <property type="entry name" value="SusD_RagB"/>
    <property type="match status" value="1"/>
</dbReference>
<name>A0A0D0I5X6_9BACT</name>
<gene>
    <name evidence="9" type="ORF">ST44_05565</name>
</gene>
<evidence type="ECO:0000256" key="3">
    <source>
        <dbReference type="ARBA" id="ARBA00022729"/>
    </source>
</evidence>
<evidence type="ECO:0000256" key="2">
    <source>
        <dbReference type="ARBA" id="ARBA00006275"/>
    </source>
</evidence>
<comment type="similarity">
    <text evidence="2">Belongs to the SusD family.</text>
</comment>
<dbReference type="InterPro" id="IPR011990">
    <property type="entry name" value="TPR-like_helical_dom_sf"/>
</dbReference>
<protein>
    <recommendedName>
        <fullName evidence="11">RagB/SusD family nutrient uptake outer membrane protein</fullName>
    </recommendedName>
</protein>
<dbReference type="RefSeq" id="WP_042518808.1">
    <property type="nucleotide sequence ID" value="NZ_JXQK01000051.1"/>
</dbReference>
<dbReference type="GO" id="GO:0009279">
    <property type="term" value="C:cell outer membrane"/>
    <property type="evidence" value="ECO:0007669"/>
    <property type="project" value="UniProtKB-SubCell"/>
</dbReference>
<dbReference type="EMBL" id="JXQK01000051">
    <property type="protein sequence ID" value="KIP62700.1"/>
    <property type="molecule type" value="Genomic_DNA"/>
</dbReference>
<evidence type="ECO:0000259" key="7">
    <source>
        <dbReference type="Pfam" id="PF07980"/>
    </source>
</evidence>
<evidence type="ECO:0000256" key="4">
    <source>
        <dbReference type="ARBA" id="ARBA00023136"/>
    </source>
</evidence>
<comment type="caution">
    <text evidence="9">The sequence shown here is derived from an EMBL/GenBank/DDBJ whole genome shotgun (WGS) entry which is preliminary data.</text>
</comment>
<dbReference type="InterPro" id="IPR033985">
    <property type="entry name" value="SusD-like_N"/>
</dbReference>
<evidence type="ECO:0000256" key="6">
    <source>
        <dbReference type="SAM" id="SignalP"/>
    </source>
</evidence>
<evidence type="ECO:0000313" key="10">
    <source>
        <dbReference type="Proteomes" id="UP000032046"/>
    </source>
</evidence>
<feature type="signal peptide" evidence="6">
    <location>
        <begin position="1"/>
        <end position="20"/>
    </location>
</feature>
<keyword evidence="10" id="KW-1185">Reference proteome</keyword>